<accession>A0A484F8S6</accession>
<feature type="compositionally biased region" description="Basic and acidic residues" evidence="1">
    <location>
        <begin position="269"/>
        <end position="285"/>
    </location>
</feature>
<keyword evidence="3" id="KW-1185">Reference proteome</keyword>
<proteinExistence type="predicted"/>
<reference evidence="2 3" key="1">
    <citation type="submission" date="2019-03" db="EMBL/GenBank/DDBJ databases">
        <title>Genomic Encyclopedia of Type Strains, Phase IV (KMG-IV): sequencing the most valuable type-strain genomes for metagenomic binning, comparative biology and taxonomic classification.</title>
        <authorList>
            <person name="Goeker M."/>
        </authorList>
    </citation>
    <scope>NUCLEOTIDE SEQUENCE [LARGE SCALE GENOMIC DNA]</scope>
    <source>
        <strain evidence="2 3">DSM 13328</strain>
    </source>
</reference>
<evidence type="ECO:0000313" key="2">
    <source>
        <dbReference type="EMBL" id="TDQ71276.1"/>
    </source>
</evidence>
<organism evidence="2 3">
    <name type="scientific">Methanimicrococcus blatticola</name>
    <dbReference type="NCBI Taxonomy" id="91560"/>
    <lineage>
        <taxon>Archaea</taxon>
        <taxon>Methanobacteriati</taxon>
        <taxon>Methanobacteriota</taxon>
        <taxon>Stenosarchaea group</taxon>
        <taxon>Methanomicrobia</taxon>
        <taxon>Methanosarcinales</taxon>
        <taxon>Methanosarcinaceae</taxon>
        <taxon>Methanimicrococcus</taxon>
    </lineage>
</organism>
<dbReference type="EMBL" id="SNYS01000005">
    <property type="protein sequence ID" value="TDQ71276.1"/>
    <property type="molecule type" value="Genomic_DNA"/>
</dbReference>
<protein>
    <submittedName>
        <fullName evidence="2">Uncharacterized protein</fullName>
    </submittedName>
</protein>
<feature type="compositionally biased region" description="Basic and acidic residues" evidence="1">
    <location>
        <begin position="204"/>
        <end position="227"/>
    </location>
</feature>
<dbReference type="AlphaFoldDB" id="A0A484F8S6"/>
<feature type="compositionally biased region" description="Polar residues" evidence="1">
    <location>
        <begin position="111"/>
        <end position="123"/>
    </location>
</feature>
<dbReference type="Proteomes" id="UP000294855">
    <property type="component" value="Unassembled WGS sequence"/>
</dbReference>
<gene>
    <name evidence="2" type="ORF">C7391_0383</name>
</gene>
<sequence>MSAKGDEKALADSILLNADILSEEFDDEEEIEENAQAGSESTPEPVKEQTDPLSISISIEEERPKYETEKKKKEFSDFIRTGGKKADPLSPEKTIQGKRNGKRIETEKNKTISFSSGQPFSNHSESKKKPKFGDLRTTNNSSRPINTFSGSTNTFSRPTNSSSRTVNGLAGTADSRKEAGKKKKPSEIQKRFLFSEPIRRQKKKSEPFAAEKRRSDRINQIRKEPPREKKKTSAIGFEISKPPQPDLTKNQKRGAERKTLMMSNSKKPAQKDDIFSDKMTDKKDMGMMLTERKKKTGSGMETDMMRARNER</sequence>
<evidence type="ECO:0000256" key="1">
    <source>
        <dbReference type="SAM" id="MobiDB-lite"/>
    </source>
</evidence>
<feature type="region of interest" description="Disordered" evidence="1">
    <location>
        <begin position="1"/>
        <end position="311"/>
    </location>
</feature>
<dbReference type="RefSeq" id="WP_133516843.1">
    <property type="nucleotide sequence ID" value="NZ_JAHDUW010000001.1"/>
</dbReference>
<feature type="compositionally biased region" description="Polar residues" evidence="1">
    <location>
        <begin position="136"/>
        <end position="166"/>
    </location>
</feature>
<evidence type="ECO:0000313" key="3">
    <source>
        <dbReference type="Proteomes" id="UP000294855"/>
    </source>
</evidence>
<feature type="compositionally biased region" description="Basic and acidic residues" evidence="1">
    <location>
        <begin position="124"/>
        <end position="134"/>
    </location>
</feature>
<feature type="compositionally biased region" description="Basic and acidic residues" evidence="1">
    <location>
        <begin position="60"/>
        <end position="77"/>
    </location>
</feature>
<feature type="compositionally biased region" description="Acidic residues" evidence="1">
    <location>
        <begin position="21"/>
        <end position="33"/>
    </location>
</feature>
<feature type="compositionally biased region" description="Basic and acidic residues" evidence="1">
    <location>
        <begin position="1"/>
        <end position="10"/>
    </location>
</feature>
<comment type="caution">
    <text evidence="2">The sequence shown here is derived from an EMBL/GenBank/DDBJ whole genome shotgun (WGS) entry which is preliminary data.</text>
</comment>
<name>A0A484F8S6_9EURY</name>